<dbReference type="AlphaFoldDB" id="A0AAP9LE33"/>
<dbReference type="RefSeq" id="WP_161547028.1">
    <property type="nucleotide sequence ID" value="NZ_CP046377.1"/>
</dbReference>
<organism evidence="1 2">
    <name type="scientific">Pectobacterium parvum</name>
    <dbReference type="NCBI Taxonomy" id="2778550"/>
    <lineage>
        <taxon>Bacteria</taxon>
        <taxon>Pseudomonadati</taxon>
        <taxon>Pseudomonadota</taxon>
        <taxon>Gammaproteobacteria</taxon>
        <taxon>Enterobacterales</taxon>
        <taxon>Pectobacteriaceae</taxon>
        <taxon>Pectobacterium</taxon>
    </lineage>
</organism>
<evidence type="ECO:0000313" key="1">
    <source>
        <dbReference type="EMBL" id="QHQ25861.1"/>
    </source>
</evidence>
<proteinExistence type="predicted"/>
<protein>
    <submittedName>
        <fullName evidence="1">Uncharacterized protein</fullName>
    </submittedName>
</protein>
<evidence type="ECO:0000313" key="2">
    <source>
        <dbReference type="Proteomes" id="UP000464054"/>
    </source>
</evidence>
<dbReference type="EMBL" id="CP046377">
    <property type="protein sequence ID" value="QHQ25861.1"/>
    <property type="molecule type" value="Genomic_DNA"/>
</dbReference>
<accession>A0AAP9LE33</accession>
<dbReference type="Proteomes" id="UP000464054">
    <property type="component" value="Chromosome"/>
</dbReference>
<sequence>MKKNAERLDRLLTNINNVQGTTNIPKIYYAKILSSFSKPWDHSIRMTRLAWDSTGEYKDFYFKQNNKDSLGHGVNEDTRGRILLMYGVVTVNGVGLCIEHVGWGEFALLPEKYNYLFEK</sequence>
<name>A0AAP9LE33_9GAMM</name>
<reference evidence="2" key="1">
    <citation type="submission" date="2019-11" db="EMBL/GenBank/DDBJ databases">
        <authorList>
            <person name="Jee S."/>
        </authorList>
    </citation>
    <scope>NUCLEOTIDE SEQUENCE [LARGE SCALE GENOMIC DNA]</scope>
    <source>
        <strain evidence="2">PZ1</strain>
    </source>
</reference>
<gene>
    <name evidence="1" type="ORF">GMX10_18880</name>
</gene>